<dbReference type="SUPFAM" id="SSF48452">
    <property type="entry name" value="TPR-like"/>
    <property type="match status" value="1"/>
</dbReference>
<dbReference type="InterPro" id="IPR011990">
    <property type="entry name" value="TPR-like_helical_dom_sf"/>
</dbReference>
<protein>
    <submittedName>
        <fullName evidence="7">RagB/SusD family nutrient uptake outer membrane protein</fullName>
    </submittedName>
</protein>
<reference evidence="7" key="1">
    <citation type="submission" date="2020-05" db="EMBL/GenBank/DDBJ databases">
        <title>Chitinophaga laudate sp. nov., isolated from a tropical peat swamp.</title>
        <authorList>
            <person name="Goh C.B.S."/>
            <person name="Lee M.S."/>
            <person name="Parimannan S."/>
            <person name="Pasbakhsh P."/>
            <person name="Yule C.M."/>
            <person name="Rajandas H."/>
            <person name="Loke S."/>
            <person name="Croft L."/>
            <person name="Tan J.B.L."/>
        </authorList>
    </citation>
    <scope>NUCLEOTIDE SEQUENCE</scope>
    <source>
        <strain evidence="7">Mgbs1</strain>
    </source>
</reference>
<evidence type="ECO:0000256" key="1">
    <source>
        <dbReference type="ARBA" id="ARBA00004442"/>
    </source>
</evidence>
<comment type="caution">
    <text evidence="7">The sequence shown here is derived from an EMBL/GenBank/DDBJ whole genome shotgun (WGS) entry which is preliminary data.</text>
</comment>
<dbReference type="GO" id="GO:0009279">
    <property type="term" value="C:cell outer membrane"/>
    <property type="evidence" value="ECO:0007669"/>
    <property type="project" value="UniProtKB-SubCell"/>
</dbReference>
<evidence type="ECO:0000256" key="3">
    <source>
        <dbReference type="ARBA" id="ARBA00022729"/>
    </source>
</evidence>
<dbReference type="PROSITE" id="PS51257">
    <property type="entry name" value="PROKAR_LIPOPROTEIN"/>
    <property type="match status" value="1"/>
</dbReference>
<proteinExistence type="inferred from homology"/>
<evidence type="ECO:0000256" key="4">
    <source>
        <dbReference type="ARBA" id="ARBA00023136"/>
    </source>
</evidence>
<dbReference type="Proteomes" id="UP000281028">
    <property type="component" value="Unassembled WGS sequence"/>
</dbReference>
<organism evidence="7 8">
    <name type="scientific">Chitinophaga solisilvae</name>
    <dbReference type="NCBI Taxonomy" id="1233460"/>
    <lineage>
        <taxon>Bacteria</taxon>
        <taxon>Pseudomonadati</taxon>
        <taxon>Bacteroidota</taxon>
        <taxon>Chitinophagia</taxon>
        <taxon>Chitinophagales</taxon>
        <taxon>Chitinophagaceae</taxon>
        <taxon>Chitinophaga</taxon>
    </lineage>
</organism>
<dbReference type="AlphaFoldDB" id="A0A3S1CRW9"/>
<keyword evidence="4" id="KW-0472">Membrane</keyword>
<evidence type="ECO:0000259" key="6">
    <source>
        <dbReference type="Pfam" id="PF07980"/>
    </source>
</evidence>
<dbReference type="OrthoDB" id="5694214at2"/>
<comment type="similarity">
    <text evidence="2">Belongs to the SusD family.</text>
</comment>
<sequence length="584" mass="66825">MKRINIIAICLLLLIFSSCSKFMDREPLAKINPDNFFKTEKDLKLYTNSFYTMIPDAEGVYNEDMDNVVKSSVSEFLTGRRQVPVTGGGWTWTELRKINYFLVNCNRVLPFSTTRKYIGAARFFRAWFYFEMVRKFGDLPWYNTPLDGADAAALQKPRDPRQLIMDSVLADIDFAIANLDVVKSNEQVNKWTALALKSRICLFEGTFRKYHKEENFNLPDENKFLQAAADAANELMASGQYKLFAGNPNTAYRDLFASKNANPDEVILARKFSGTLQIYHNANYYTITASYGQPGLEKSFVNSYLMKDGSRFTDKPNFDKIQFYEECQNRDPRLSQTIRTPGYTRIGNTNKLVPDFGASVTGYQLIKYVTDETQDSYVKNDNDMPVFRYAEVLLNYAEAKAELGQLSQSDIDKSIKLLRDRVGMPNLNVAAASASPDPYELARYQEKGRLNGVILEVRRERRIELVIENFRWMDISRWKEGTMLTKQFKGMYFPGPGEFDLDSDGKTDVVIYEGTKPNGPKGPAYLKLGTEINLENGNSGGSIVVNRNITKEFNEKRDYLYPIPIQERTLNKNLLQNPNWPTGM</sequence>
<evidence type="ECO:0000256" key="5">
    <source>
        <dbReference type="ARBA" id="ARBA00023237"/>
    </source>
</evidence>
<keyword evidence="5" id="KW-0998">Cell outer membrane</keyword>
<keyword evidence="8" id="KW-1185">Reference proteome</keyword>
<dbReference type="Gene3D" id="1.25.40.390">
    <property type="match status" value="1"/>
</dbReference>
<accession>A0A3S1CRW9</accession>
<name>A0A3S1CRW9_9BACT</name>
<gene>
    <name evidence="7" type="ORF">ECE50_011310</name>
</gene>
<dbReference type="InterPro" id="IPR012944">
    <property type="entry name" value="SusD_RagB_dom"/>
</dbReference>
<dbReference type="Pfam" id="PF07980">
    <property type="entry name" value="SusD_RagB"/>
    <property type="match status" value="1"/>
</dbReference>
<comment type="subcellular location">
    <subcellularLocation>
        <location evidence="1">Cell outer membrane</location>
    </subcellularLocation>
</comment>
<evidence type="ECO:0000313" key="7">
    <source>
        <dbReference type="EMBL" id="NSL87423.1"/>
    </source>
</evidence>
<dbReference type="EMBL" id="RIAR02000001">
    <property type="protein sequence ID" value="NSL87423.1"/>
    <property type="molecule type" value="Genomic_DNA"/>
</dbReference>
<evidence type="ECO:0000256" key="2">
    <source>
        <dbReference type="ARBA" id="ARBA00006275"/>
    </source>
</evidence>
<evidence type="ECO:0000313" key="8">
    <source>
        <dbReference type="Proteomes" id="UP000281028"/>
    </source>
</evidence>
<feature type="domain" description="RagB/SusD" evidence="6">
    <location>
        <begin position="275"/>
        <end position="580"/>
    </location>
</feature>
<keyword evidence="3" id="KW-0732">Signal</keyword>